<feature type="compositionally biased region" description="Gly residues" evidence="1">
    <location>
        <begin position="361"/>
        <end position="378"/>
    </location>
</feature>
<dbReference type="PROSITE" id="PS51178">
    <property type="entry name" value="PASTA"/>
    <property type="match status" value="1"/>
</dbReference>
<dbReference type="RefSeq" id="WP_328939093.1">
    <property type="nucleotide sequence ID" value="NZ_CP108133.1"/>
</dbReference>
<feature type="compositionally biased region" description="Low complexity" evidence="1">
    <location>
        <begin position="304"/>
        <end position="326"/>
    </location>
</feature>
<feature type="compositionally biased region" description="Low complexity" evidence="1">
    <location>
        <begin position="449"/>
        <end position="463"/>
    </location>
</feature>
<dbReference type="Pfam" id="PF20568">
    <property type="entry name" value="DUF6777"/>
    <property type="match status" value="1"/>
</dbReference>
<evidence type="ECO:0000259" key="2">
    <source>
        <dbReference type="PROSITE" id="PS51178"/>
    </source>
</evidence>
<feature type="compositionally biased region" description="Polar residues" evidence="1">
    <location>
        <begin position="436"/>
        <end position="448"/>
    </location>
</feature>
<dbReference type="Proteomes" id="UP001432166">
    <property type="component" value="Chromosome"/>
</dbReference>
<dbReference type="Gene3D" id="3.30.10.20">
    <property type="match status" value="1"/>
</dbReference>
<evidence type="ECO:0000313" key="3">
    <source>
        <dbReference type="EMBL" id="WTP53285.1"/>
    </source>
</evidence>
<name>A0ABZ1JP46_9ACTN</name>
<sequence>MVRRLAVLLAAVLILSGCSEQRLFVVRAVAAGIPSLAPFFEEDGSLGKDRRGLAPQEAHSGLQQGNTPGLYGGTRDQQVCDVDRLKDFLTDPRNRQKAREWARIVGITPDRIEDHLDDLTPVLLRHDTLVKNHDYKKGKAVPYDSLLEAGIAVLVNDQGLPAVKCSCGNPLEAFDKDPEKVSVKFEDGNKKWAGYEKSDVVTVKPSPKPLERIALLDVDDPDTAINRPVGTTGEQDSTFDATKQHEVPPVAGMTFDQAGQALARLGLAVAYDGDELPPGDAAVTGSTPGPGTPLAFAEAVTLSVDADSGSGPGSGSSSDSGSVGTPGTPPPAESDTSTPPSGSGTGSTPGKGTPSDEESESGGGTSSGSGSTSPGGGTPSETRSTPGGGTASSPAGGTATATESTPVEKTTPPPASSSSAPTASSTPPTAGPPSVEPTSMEPTSTGPTVSEPAASGPVSSGPASSGGPGTGEADQGPA</sequence>
<reference evidence="3" key="1">
    <citation type="submission" date="2022-10" db="EMBL/GenBank/DDBJ databases">
        <title>The complete genomes of actinobacterial strains from the NBC collection.</title>
        <authorList>
            <person name="Joergensen T.S."/>
            <person name="Alvarez Arevalo M."/>
            <person name="Sterndorff E.B."/>
            <person name="Faurdal D."/>
            <person name="Vuksanovic O."/>
            <person name="Mourched A.-S."/>
            <person name="Charusanti P."/>
            <person name="Shaw S."/>
            <person name="Blin K."/>
            <person name="Weber T."/>
        </authorList>
    </citation>
    <scope>NUCLEOTIDE SEQUENCE</scope>
    <source>
        <strain evidence="3">NBC_00189</strain>
    </source>
</reference>
<protein>
    <submittedName>
        <fullName evidence="3">PASTA domain-containing protein</fullName>
    </submittedName>
</protein>
<organism evidence="3 4">
    <name type="scientific">Streptomyces tauricus</name>
    <dbReference type="NCBI Taxonomy" id="68274"/>
    <lineage>
        <taxon>Bacteria</taxon>
        <taxon>Bacillati</taxon>
        <taxon>Actinomycetota</taxon>
        <taxon>Actinomycetes</taxon>
        <taxon>Kitasatosporales</taxon>
        <taxon>Streptomycetaceae</taxon>
        <taxon>Streptomyces</taxon>
        <taxon>Streptomyces aurantiacus group</taxon>
    </lineage>
</organism>
<proteinExistence type="predicted"/>
<evidence type="ECO:0000256" key="1">
    <source>
        <dbReference type="SAM" id="MobiDB-lite"/>
    </source>
</evidence>
<dbReference type="InterPro" id="IPR005543">
    <property type="entry name" value="PASTA_dom"/>
</dbReference>
<keyword evidence="4" id="KW-1185">Reference proteome</keyword>
<accession>A0ABZ1JP46</accession>
<evidence type="ECO:0000313" key="4">
    <source>
        <dbReference type="Proteomes" id="UP001432166"/>
    </source>
</evidence>
<dbReference type="Pfam" id="PF03793">
    <property type="entry name" value="PASTA"/>
    <property type="match status" value="1"/>
</dbReference>
<gene>
    <name evidence="3" type="ORF">OG288_36220</name>
</gene>
<feature type="compositionally biased region" description="Low complexity" evidence="1">
    <location>
        <begin position="416"/>
        <end position="428"/>
    </location>
</feature>
<feature type="compositionally biased region" description="Low complexity" evidence="1">
    <location>
        <begin position="379"/>
        <end position="405"/>
    </location>
</feature>
<feature type="region of interest" description="Disordered" evidence="1">
    <location>
        <begin position="304"/>
        <end position="478"/>
    </location>
</feature>
<feature type="domain" description="PASTA" evidence="2">
    <location>
        <begin position="241"/>
        <end position="306"/>
    </location>
</feature>
<dbReference type="CDD" id="cd06577">
    <property type="entry name" value="PASTA_pknB"/>
    <property type="match status" value="1"/>
</dbReference>
<dbReference type="EMBL" id="CP108133">
    <property type="protein sequence ID" value="WTP53285.1"/>
    <property type="molecule type" value="Genomic_DNA"/>
</dbReference>
<dbReference type="InterPro" id="IPR046704">
    <property type="entry name" value="DUF6777"/>
</dbReference>
<dbReference type="PROSITE" id="PS51257">
    <property type="entry name" value="PROKAR_LIPOPROTEIN"/>
    <property type="match status" value="1"/>
</dbReference>
<feature type="region of interest" description="Disordered" evidence="1">
    <location>
        <begin position="48"/>
        <end position="73"/>
    </location>
</feature>